<proteinExistence type="predicted"/>
<sequence>MWFKAKPAKFAAFKQQLAEDPTNSSRRSSLADNNSSILLRSQRQLPTTSSSRGFAKEIEKFCLPERRTSTLTASTLSVDSEQHSWSPAPRHRRCVSYEPSLTEHAHSLRHSVTTSRNEPCVDVIHLDNASNGPAPIIVAASSKPSHRRSASLGIHAAFGAYTAPRSYTVELPAHMHLGVCLEERDGAYVVHSVHATTSGSPDVFTIAVGDVLVAINNAPPFAASPLALVLDGSHVFCLPPTEVARTFIFELSTAAGRRRPAPTAAIDVLWLPHQTLGLVLHADSDNATVIERIVHARNPGMRHLAVGYVLQCINGESTRGRTFPDVCDRLAALSKPALLRFAPRSELTTPLRIASGCLYHVVWSGVAPLQIALSKRDPSPVVVRTRASSDVSYQSTTPGTRIEVGDELIKLNYRSVIDCTYDTILAELRSGPKPIILTFFRPIAP</sequence>
<dbReference type="EMBL" id="JH767195">
    <property type="protein sequence ID" value="EQC28359.1"/>
    <property type="molecule type" value="Genomic_DNA"/>
</dbReference>
<evidence type="ECO:0000256" key="1">
    <source>
        <dbReference type="SAM" id="MobiDB-lite"/>
    </source>
</evidence>
<dbReference type="Proteomes" id="UP000030762">
    <property type="component" value="Unassembled WGS sequence"/>
</dbReference>
<gene>
    <name evidence="2" type="ORF">SDRG_13906</name>
</gene>
<accession>T0PS93</accession>
<evidence type="ECO:0000313" key="3">
    <source>
        <dbReference type="Proteomes" id="UP000030762"/>
    </source>
</evidence>
<keyword evidence="3" id="KW-1185">Reference proteome</keyword>
<dbReference type="InParanoid" id="T0PS93"/>
<evidence type="ECO:0000313" key="2">
    <source>
        <dbReference type="EMBL" id="EQC28359.1"/>
    </source>
</evidence>
<name>T0PS93_SAPDV</name>
<reference evidence="2 3" key="1">
    <citation type="submission" date="2012-04" db="EMBL/GenBank/DDBJ databases">
        <title>The Genome Sequence of Saprolegnia declina VS20.</title>
        <authorList>
            <consortium name="The Broad Institute Genome Sequencing Platform"/>
            <person name="Russ C."/>
            <person name="Nusbaum C."/>
            <person name="Tyler B."/>
            <person name="van West P."/>
            <person name="Dieguez-Uribeondo J."/>
            <person name="de Bruijn I."/>
            <person name="Tripathy S."/>
            <person name="Jiang R."/>
            <person name="Young S.K."/>
            <person name="Zeng Q."/>
            <person name="Gargeya S."/>
            <person name="Fitzgerald M."/>
            <person name="Haas B."/>
            <person name="Abouelleil A."/>
            <person name="Alvarado L."/>
            <person name="Arachchi H.M."/>
            <person name="Berlin A."/>
            <person name="Chapman S.B."/>
            <person name="Goldberg J."/>
            <person name="Griggs A."/>
            <person name="Gujja S."/>
            <person name="Hansen M."/>
            <person name="Howarth C."/>
            <person name="Imamovic A."/>
            <person name="Larimer J."/>
            <person name="McCowen C."/>
            <person name="Montmayeur A."/>
            <person name="Murphy C."/>
            <person name="Neiman D."/>
            <person name="Pearson M."/>
            <person name="Priest M."/>
            <person name="Roberts A."/>
            <person name="Saif S."/>
            <person name="Shea T."/>
            <person name="Sisk P."/>
            <person name="Sykes S."/>
            <person name="Wortman J."/>
            <person name="Nusbaum C."/>
            <person name="Birren B."/>
        </authorList>
    </citation>
    <scope>NUCLEOTIDE SEQUENCE [LARGE SCALE GENOMIC DNA]</scope>
    <source>
        <strain evidence="2 3">VS20</strain>
    </source>
</reference>
<feature type="region of interest" description="Disordered" evidence="1">
    <location>
        <begin position="16"/>
        <end position="51"/>
    </location>
</feature>
<dbReference type="VEuPathDB" id="FungiDB:SDRG_13906"/>
<evidence type="ECO:0008006" key="4">
    <source>
        <dbReference type="Google" id="ProtNLM"/>
    </source>
</evidence>
<dbReference type="STRING" id="1156394.T0PS93"/>
<organism evidence="2 3">
    <name type="scientific">Saprolegnia diclina (strain VS20)</name>
    <dbReference type="NCBI Taxonomy" id="1156394"/>
    <lineage>
        <taxon>Eukaryota</taxon>
        <taxon>Sar</taxon>
        <taxon>Stramenopiles</taxon>
        <taxon>Oomycota</taxon>
        <taxon>Saprolegniomycetes</taxon>
        <taxon>Saprolegniales</taxon>
        <taxon>Saprolegniaceae</taxon>
        <taxon>Saprolegnia</taxon>
    </lineage>
</organism>
<dbReference type="OMA" id="KFCLPER"/>
<dbReference type="RefSeq" id="XP_008618229.1">
    <property type="nucleotide sequence ID" value="XM_008620007.1"/>
</dbReference>
<dbReference type="AlphaFoldDB" id="T0PS93"/>
<protein>
    <recommendedName>
        <fullName evidence="4">PDZ domain-containing protein</fullName>
    </recommendedName>
</protein>
<feature type="compositionally biased region" description="Polar residues" evidence="1">
    <location>
        <begin position="21"/>
        <end position="51"/>
    </location>
</feature>
<dbReference type="OrthoDB" id="74412at2759"/>
<dbReference type="GeneID" id="19954633"/>